<proteinExistence type="predicted"/>
<feature type="region of interest" description="Disordered" evidence="1">
    <location>
        <begin position="82"/>
        <end position="104"/>
    </location>
</feature>
<evidence type="ECO:0000256" key="1">
    <source>
        <dbReference type="SAM" id="MobiDB-lite"/>
    </source>
</evidence>
<reference evidence="2" key="1">
    <citation type="submission" date="2014-04" db="EMBL/GenBank/DDBJ databases">
        <authorList>
            <person name="Ho Y.-N."/>
            <person name="Huang C.-C."/>
        </authorList>
    </citation>
    <scope>NUCLEOTIDE SEQUENCE</scope>
    <source>
        <strain evidence="2">869T2</strain>
    </source>
</reference>
<dbReference type="AlphaFoldDB" id="A0A8A8D7J7"/>
<sequence length="132" mass="14735">MVLVLLPAFHVYICFNYYAGNGRDGNIFRRAIVSVFSRMNQIRFAEPGISKPKTHRRPLRLAPGPYAGWIDSRSFSHGSRAAYASKRRSSVETRMPPGGRRGALLKFETPVQPAVRQRAAGRIRPSNHGIAS</sequence>
<evidence type="ECO:0000313" key="2">
    <source>
        <dbReference type="EMBL" id="QTO20805.1"/>
    </source>
</evidence>
<name>A0A8A8D7J7_9BURK</name>
<organism evidence="2 3">
    <name type="scientific">Burkholderia seminalis</name>
    <dbReference type="NCBI Taxonomy" id="488731"/>
    <lineage>
        <taxon>Bacteria</taxon>
        <taxon>Pseudomonadati</taxon>
        <taxon>Pseudomonadota</taxon>
        <taxon>Betaproteobacteria</taxon>
        <taxon>Burkholderiales</taxon>
        <taxon>Burkholderiaceae</taxon>
        <taxon>Burkholderia</taxon>
        <taxon>Burkholderia cepacia complex</taxon>
    </lineage>
</organism>
<dbReference type="Proteomes" id="UP000027834">
    <property type="component" value="Chromosome 2"/>
</dbReference>
<evidence type="ECO:0000313" key="3">
    <source>
        <dbReference type="Proteomes" id="UP000027834"/>
    </source>
</evidence>
<keyword evidence="3" id="KW-1185">Reference proteome</keyword>
<dbReference type="GeneID" id="62016373"/>
<accession>A0A8A8D7J7</accession>
<reference evidence="2" key="2">
    <citation type="submission" date="2021-03" db="EMBL/GenBank/DDBJ databases">
        <title>Complete genome sequence of Burkholderia seminalis 869T2.</title>
        <authorList>
            <person name="Hung S.-H."/>
            <person name="Huang C.-T."/>
            <person name="Huang C.-C."/>
            <person name="Kuo C.-H."/>
        </authorList>
    </citation>
    <scope>NUCLEOTIDE SEQUENCE</scope>
    <source>
        <strain evidence="2">869T2</strain>
    </source>
</reference>
<gene>
    <name evidence="2" type="ORF">DT99_026045</name>
</gene>
<protein>
    <submittedName>
        <fullName evidence="2">Uncharacterized protein</fullName>
    </submittedName>
</protein>
<dbReference type="EMBL" id="CP072521">
    <property type="protein sequence ID" value="QTO20805.1"/>
    <property type="molecule type" value="Genomic_DNA"/>
</dbReference>
<dbReference type="RefSeq" id="WP_141727549.1">
    <property type="nucleotide sequence ID" value="NZ_CP013400.1"/>
</dbReference>